<dbReference type="Proteomes" id="UP001164539">
    <property type="component" value="Chromosome 9"/>
</dbReference>
<comment type="caution">
    <text evidence="1">The sequence shown here is derived from an EMBL/GenBank/DDBJ whole genome shotgun (WGS) entry which is preliminary data.</text>
</comment>
<evidence type="ECO:0000313" key="1">
    <source>
        <dbReference type="EMBL" id="KAJ4711583.1"/>
    </source>
</evidence>
<organism evidence="1 2">
    <name type="scientific">Melia azedarach</name>
    <name type="common">Chinaberry tree</name>
    <dbReference type="NCBI Taxonomy" id="155640"/>
    <lineage>
        <taxon>Eukaryota</taxon>
        <taxon>Viridiplantae</taxon>
        <taxon>Streptophyta</taxon>
        <taxon>Embryophyta</taxon>
        <taxon>Tracheophyta</taxon>
        <taxon>Spermatophyta</taxon>
        <taxon>Magnoliopsida</taxon>
        <taxon>eudicotyledons</taxon>
        <taxon>Gunneridae</taxon>
        <taxon>Pentapetalae</taxon>
        <taxon>rosids</taxon>
        <taxon>malvids</taxon>
        <taxon>Sapindales</taxon>
        <taxon>Meliaceae</taxon>
        <taxon>Melia</taxon>
    </lineage>
</organism>
<sequence length="118" mass="13749">MLAKTLAEEKAWKFAKEDRTDLVTINPGLVLGPFFQPKLIFSVEELKFTYPRPYRIVDILHANYPSSHLPEKFEDDKYEPTYQISKERAKSLGINFVPWEASLKDTVESFLEKGFLHL</sequence>
<protein>
    <submittedName>
        <fullName evidence="1">Cinnamoyl-CoA reductase 1-like</fullName>
    </submittedName>
</protein>
<reference evidence="1 2" key="1">
    <citation type="journal article" date="2023" name="Science">
        <title>Complex scaffold remodeling in plant triterpene biosynthesis.</title>
        <authorList>
            <person name="De La Pena R."/>
            <person name="Hodgson H."/>
            <person name="Liu J.C."/>
            <person name="Stephenson M.J."/>
            <person name="Martin A.C."/>
            <person name="Owen C."/>
            <person name="Harkess A."/>
            <person name="Leebens-Mack J."/>
            <person name="Jimenez L.E."/>
            <person name="Osbourn A."/>
            <person name="Sattely E.S."/>
        </authorList>
    </citation>
    <scope>NUCLEOTIDE SEQUENCE [LARGE SCALE GENOMIC DNA]</scope>
    <source>
        <strain evidence="2">cv. JPN11</strain>
        <tissue evidence="1">Leaf</tissue>
    </source>
</reference>
<dbReference type="EMBL" id="CM051402">
    <property type="protein sequence ID" value="KAJ4711583.1"/>
    <property type="molecule type" value="Genomic_DNA"/>
</dbReference>
<proteinExistence type="predicted"/>
<accession>A0ACC1XJW2</accession>
<evidence type="ECO:0000313" key="2">
    <source>
        <dbReference type="Proteomes" id="UP001164539"/>
    </source>
</evidence>
<gene>
    <name evidence="1" type="ORF">OWV82_017579</name>
</gene>
<name>A0ACC1XJW2_MELAZ</name>
<keyword evidence="2" id="KW-1185">Reference proteome</keyword>